<gene>
    <name evidence="1" type="ORF">EOE66_01515</name>
</gene>
<keyword evidence="2" id="KW-1185">Reference proteome</keyword>
<proteinExistence type="predicted"/>
<dbReference type="Proteomes" id="UP000285575">
    <property type="component" value="Unassembled WGS sequence"/>
</dbReference>
<sequence length="70" mass="7345">MAAIQVQCTDSRSTRLLLELFQRSADGGADTLLRRGVVAAATAVTVNTAADQYLVVSDFGDGAGKSVDNW</sequence>
<name>A0A437RR56_9BURK</name>
<dbReference type="RefSeq" id="WP_128226917.1">
    <property type="nucleotide sequence ID" value="NZ_SACR01000001.1"/>
</dbReference>
<dbReference type="AlphaFoldDB" id="A0A437RR56"/>
<accession>A0A437RR56</accession>
<evidence type="ECO:0000313" key="2">
    <source>
        <dbReference type="Proteomes" id="UP000285575"/>
    </source>
</evidence>
<evidence type="ECO:0000313" key="1">
    <source>
        <dbReference type="EMBL" id="RVU49280.1"/>
    </source>
</evidence>
<reference evidence="1 2" key="1">
    <citation type="submission" date="2019-01" db="EMBL/GenBank/DDBJ databases">
        <authorList>
            <person name="Chen W.-M."/>
        </authorList>
    </citation>
    <scope>NUCLEOTIDE SEQUENCE [LARGE SCALE GENOMIC DNA]</scope>
    <source>
        <strain evidence="1 2">KYPY4</strain>
    </source>
</reference>
<comment type="caution">
    <text evidence="1">The sequence shown here is derived from an EMBL/GenBank/DDBJ whole genome shotgun (WGS) entry which is preliminary data.</text>
</comment>
<organism evidence="1 2">
    <name type="scientific">Rubrivivax rivuli</name>
    <dbReference type="NCBI Taxonomy" id="1862385"/>
    <lineage>
        <taxon>Bacteria</taxon>
        <taxon>Pseudomonadati</taxon>
        <taxon>Pseudomonadota</taxon>
        <taxon>Betaproteobacteria</taxon>
        <taxon>Burkholderiales</taxon>
        <taxon>Sphaerotilaceae</taxon>
        <taxon>Rubrivivax</taxon>
    </lineage>
</organism>
<dbReference type="OrthoDB" id="9909692at2"/>
<protein>
    <submittedName>
        <fullName evidence="1">Uncharacterized protein</fullName>
    </submittedName>
</protein>
<dbReference type="EMBL" id="SACR01000001">
    <property type="protein sequence ID" value="RVU49280.1"/>
    <property type="molecule type" value="Genomic_DNA"/>
</dbReference>